<evidence type="ECO:0000313" key="2">
    <source>
        <dbReference type="EMBL" id="MCR8632535.1"/>
    </source>
</evidence>
<reference evidence="2 3" key="1">
    <citation type="submission" date="2022-08" db="EMBL/GenBank/DDBJ databases">
        <title>Paenibacillus endoradicis sp. nov., Paenibacillus radicibacter sp. nov and Paenibacillus pararadicis sp. nov., three cold-adapted plant growth-promoting bacteria isolated from root of Larix gmelinii in Great Khingan.</title>
        <authorList>
            <person name="Xue H."/>
        </authorList>
    </citation>
    <scope>NUCLEOTIDE SEQUENCE [LARGE SCALE GENOMIC DNA]</scope>
    <source>
        <strain evidence="2 3">N5-1-1-5</strain>
    </source>
</reference>
<name>A0ABT1YKN3_9BACL</name>
<evidence type="ECO:0000313" key="3">
    <source>
        <dbReference type="Proteomes" id="UP001300012"/>
    </source>
</evidence>
<feature type="compositionally biased region" description="Low complexity" evidence="1">
    <location>
        <begin position="36"/>
        <end position="47"/>
    </location>
</feature>
<gene>
    <name evidence="2" type="ORF">NV381_15120</name>
</gene>
<feature type="region of interest" description="Disordered" evidence="1">
    <location>
        <begin position="26"/>
        <end position="64"/>
    </location>
</feature>
<comment type="caution">
    <text evidence="2">The sequence shown here is derived from an EMBL/GenBank/DDBJ whole genome shotgun (WGS) entry which is preliminary data.</text>
</comment>
<sequence length="64" mass="6348">MPAHPHVKGITAAVLGGQPVLSTACSSCSGPAAADKPANNNSPKSNKLPIAKGDVTLKGDGGWR</sequence>
<evidence type="ECO:0000256" key="1">
    <source>
        <dbReference type="SAM" id="MobiDB-lite"/>
    </source>
</evidence>
<dbReference type="EMBL" id="JANQBD010000010">
    <property type="protein sequence ID" value="MCR8632535.1"/>
    <property type="molecule type" value="Genomic_DNA"/>
</dbReference>
<proteinExistence type="predicted"/>
<feature type="compositionally biased region" description="Basic and acidic residues" evidence="1">
    <location>
        <begin position="55"/>
        <end position="64"/>
    </location>
</feature>
<dbReference type="Proteomes" id="UP001300012">
    <property type="component" value="Unassembled WGS sequence"/>
</dbReference>
<protein>
    <submittedName>
        <fullName evidence="2">Uncharacterized protein</fullName>
    </submittedName>
</protein>
<accession>A0ABT1YKN3</accession>
<organism evidence="2 3">
    <name type="scientific">Paenibacillus radicis</name>
    <name type="common">ex Xue et al. 2023</name>
    <dbReference type="NCBI Taxonomy" id="2972489"/>
    <lineage>
        <taxon>Bacteria</taxon>
        <taxon>Bacillati</taxon>
        <taxon>Bacillota</taxon>
        <taxon>Bacilli</taxon>
        <taxon>Bacillales</taxon>
        <taxon>Paenibacillaceae</taxon>
        <taxon>Paenibacillus</taxon>
    </lineage>
</organism>
<dbReference type="RefSeq" id="WP_258214124.1">
    <property type="nucleotide sequence ID" value="NZ_JANQBD010000010.1"/>
</dbReference>
<keyword evidence="3" id="KW-1185">Reference proteome</keyword>